<evidence type="ECO:0000256" key="7">
    <source>
        <dbReference type="ARBA" id="ARBA00033659"/>
    </source>
</evidence>
<comment type="caution">
    <text evidence="8">The sequence shown here is derived from an EMBL/GenBank/DDBJ whole genome shotgun (WGS) entry which is preliminary data.</text>
</comment>
<keyword evidence="6" id="KW-0119">Carbohydrate metabolism</keyword>
<reference evidence="8" key="1">
    <citation type="submission" date="2023-10" db="EMBL/GenBank/DDBJ databases">
        <title>Chromosome-level genome of the transformable northern wattle, Acacia crassicarpa.</title>
        <authorList>
            <person name="Massaro I."/>
            <person name="Sinha N.R."/>
            <person name="Poethig S."/>
            <person name="Leichty A.R."/>
        </authorList>
    </citation>
    <scope>NUCLEOTIDE SEQUENCE</scope>
    <source>
        <strain evidence="8">Acra3RX</strain>
        <tissue evidence="8">Leaf</tissue>
    </source>
</reference>
<proteinExistence type="inferred from homology"/>
<dbReference type="PROSITE" id="PS51415">
    <property type="entry name" value="XYLOSE_ISOMERASE"/>
    <property type="match status" value="1"/>
</dbReference>
<keyword evidence="4" id="KW-0479">Metal-binding</keyword>
<evidence type="ECO:0000313" key="8">
    <source>
        <dbReference type="EMBL" id="KAK4269889.1"/>
    </source>
</evidence>
<evidence type="ECO:0000256" key="6">
    <source>
        <dbReference type="ARBA" id="ARBA00023277"/>
    </source>
</evidence>
<evidence type="ECO:0000313" key="9">
    <source>
        <dbReference type="Proteomes" id="UP001293593"/>
    </source>
</evidence>
<comment type="similarity">
    <text evidence="1">Belongs to the xylose isomerase family.</text>
</comment>
<dbReference type="InterPro" id="IPR001998">
    <property type="entry name" value="Xylose_isomerase"/>
</dbReference>
<sequence length="327" mass="36950">MEPLLSTLNPVCSTSLSSSGWFGREAEASKARSKTMTARVLKEADLWVVWPRGWDRSGSTKSKSEMVKSEINYGYRRLGEGEIVFLQDNLPIPQNGGLGTESDVSKEASFEASRTSHLLSLVTEALKKLLQLILWYNIYRGTITLPLLIFMIKFVHSLMFGSGLNVRIPSFSLFGNQIADSQTCPATNIDSCSDGWEGEFFPGIPQIKYEGPSNKNPLAFKYYNAEEEVLGKKMKDWFRFSVAFWHTFRGTGGDPFGAPTKCWPWEDGTNSLKIAKRRMRANFEFINKLGVDYWCFHDRDIAPNGKTLERKKSMGLQLAKSSKNMNF</sequence>
<dbReference type="EC" id="5.3.1.5" evidence="2"/>
<dbReference type="GO" id="GO:0046872">
    <property type="term" value="F:metal ion binding"/>
    <property type="evidence" value="ECO:0007669"/>
    <property type="project" value="UniProtKB-KW"/>
</dbReference>
<organism evidence="8 9">
    <name type="scientific">Acacia crassicarpa</name>
    <name type="common">northern wattle</name>
    <dbReference type="NCBI Taxonomy" id="499986"/>
    <lineage>
        <taxon>Eukaryota</taxon>
        <taxon>Viridiplantae</taxon>
        <taxon>Streptophyta</taxon>
        <taxon>Embryophyta</taxon>
        <taxon>Tracheophyta</taxon>
        <taxon>Spermatophyta</taxon>
        <taxon>Magnoliopsida</taxon>
        <taxon>eudicotyledons</taxon>
        <taxon>Gunneridae</taxon>
        <taxon>Pentapetalae</taxon>
        <taxon>rosids</taxon>
        <taxon>fabids</taxon>
        <taxon>Fabales</taxon>
        <taxon>Fabaceae</taxon>
        <taxon>Caesalpinioideae</taxon>
        <taxon>mimosoid clade</taxon>
        <taxon>Acacieae</taxon>
        <taxon>Acacia</taxon>
    </lineage>
</organism>
<protein>
    <recommendedName>
        <fullName evidence="2">xylose isomerase</fullName>
        <ecNumber evidence="2">5.3.1.5</ecNumber>
    </recommendedName>
</protein>
<dbReference type="AlphaFoldDB" id="A0AAE1MLJ9"/>
<keyword evidence="5" id="KW-0413">Isomerase</keyword>
<evidence type="ECO:0000256" key="1">
    <source>
        <dbReference type="ARBA" id="ARBA00005765"/>
    </source>
</evidence>
<evidence type="ECO:0000256" key="4">
    <source>
        <dbReference type="ARBA" id="ARBA00022723"/>
    </source>
</evidence>
<dbReference type="GO" id="GO:0009045">
    <property type="term" value="F:xylose isomerase activity"/>
    <property type="evidence" value="ECO:0007669"/>
    <property type="project" value="UniProtKB-EC"/>
</dbReference>
<comment type="catalytic activity">
    <reaction evidence="7">
        <text>alpha-D-xylose = alpha-D-xylulofuranose</text>
        <dbReference type="Rhea" id="RHEA:22816"/>
        <dbReference type="ChEBI" id="CHEBI:28518"/>
        <dbReference type="ChEBI" id="CHEBI:188998"/>
        <dbReference type="EC" id="5.3.1.5"/>
    </reaction>
</comment>
<dbReference type="GO" id="GO:0042732">
    <property type="term" value="P:D-xylose metabolic process"/>
    <property type="evidence" value="ECO:0007669"/>
    <property type="project" value="UniProtKB-KW"/>
</dbReference>
<dbReference type="Gene3D" id="3.20.20.150">
    <property type="entry name" value="Divalent-metal-dependent TIM barrel enzymes"/>
    <property type="match status" value="1"/>
</dbReference>
<dbReference type="Proteomes" id="UP001293593">
    <property type="component" value="Unassembled WGS sequence"/>
</dbReference>
<name>A0AAE1MLJ9_9FABA</name>
<dbReference type="InterPro" id="IPR036237">
    <property type="entry name" value="Xyl_isomerase-like_sf"/>
</dbReference>
<evidence type="ECO:0000256" key="2">
    <source>
        <dbReference type="ARBA" id="ARBA00011958"/>
    </source>
</evidence>
<dbReference type="SUPFAM" id="SSF51658">
    <property type="entry name" value="Xylose isomerase-like"/>
    <property type="match status" value="1"/>
</dbReference>
<keyword evidence="3" id="KW-0859">Xylose metabolism</keyword>
<gene>
    <name evidence="8" type="ORF">QN277_022987</name>
</gene>
<accession>A0AAE1MLJ9</accession>
<dbReference type="EMBL" id="JAWXYG010000006">
    <property type="protein sequence ID" value="KAK4269889.1"/>
    <property type="molecule type" value="Genomic_DNA"/>
</dbReference>
<evidence type="ECO:0000256" key="5">
    <source>
        <dbReference type="ARBA" id="ARBA00023235"/>
    </source>
</evidence>
<dbReference type="PANTHER" id="PTHR48408">
    <property type="match status" value="1"/>
</dbReference>
<dbReference type="PANTHER" id="PTHR48408:SF1">
    <property type="entry name" value="XYLOSE ISOMERASE"/>
    <property type="match status" value="1"/>
</dbReference>
<evidence type="ECO:0000256" key="3">
    <source>
        <dbReference type="ARBA" id="ARBA00022629"/>
    </source>
</evidence>
<keyword evidence="9" id="KW-1185">Reference proteome</keyword>